<comment type="caution">
    <text evidence="2">The sequence shown here is derived from an EMBL/GenBank/DDBJ whole genome shotgun (WGS) entry which is preliminary data.</text>
</comment>
<dbReference type="SUPFAM" id="SSF53448">
    <property type="entry name" value="Nucleotide-diphospho-sugar transferases"/>
    <property type="match status" value="1"/>
</dbReference>
<sequence>MQTYLLFEIANSCAGSSKLIEKLIDSLPQEDNFGINPHTHFRYSSKSQKLKQVKVSVGVKFQVYKYNEIALSDYEWYPVYKQTFINAQNWKKIFAHAKSKGFDIWIDVFDLYSVEVIKDNLPLVTGIKLQSSVLNNLKVLTALSEVIKNGKITVMLNVAGRDLSNIKELLKDIRSNYFDNKIILQAGFQGYPTDKEDLTVSKVRILKSEFPSTIISYADHVDGSSPLAFDIPVFAVLAGAEHIEKHVCLDRKNTKYDFQSAIEPYECDLLIYKLNEAEKILGTKFIPDKEANYLKTTIEKPIASVHLRAGDIINFKNFDFRRTGQEGLTVAEIKEYMEKRYVLKNDIKPGKPITKNDLKKARVGVIIACRMKSTRLKHKAILPIQGLASIERCILNAKKIKSADEIILATSTLEEDQILKKYALKHRIRFFAGDPEDVILRYLGVAEKYNLDVTIRVTGDCPIVSYEMAKFLLKRHFEKGNDYTGPKEYCTGQNSEIYSVNTLKRIIKYLGDARHSEYMTWYMLTNKDIFQVDMAELPKEWIRAYRLTLDVQEDLDMFNALFEKLGKKEVSIKNVFGVIDKNPWIHELNDAMVLKYKSDKKLIDMLNKETRINPPKIKK</sequence>
<dbReference type="Proteomes" id="UP000178227">
    <property type="component" value="Unassembled WGS sequence"/>
</dbReference>
<gene>
    <name evidence="2" type="ORF">A2918_03265</name>
</gene>
<evidence type="ECO:0000259" key="1">
    <source>
        <dbReference type="Pfam" id="PF03102"/>
    </source>
</evidence>
<protein>
    <recommendedName>
        <fullName evidence="1">PseI/NeuA/B-like domain-containing protein</fullName>
    </recommendedName>
</protein>
<dbReference type="EMBL" id="MGKI01000014">
    <property type="protein sequence ID" value="OGN22152.1"/>
    <property type="molecule type" value="Genomic_DNA"/>
</dbReference>
<dbReference type="Gene3D" id="3.20.20.70">
    <property type="entry name" value="Aldolase class I"/>
    <property type="match status" value="1"/>
</dbReference>
<dbReference type="PANTHER" id="PTHR42966">
    <property type="entry name" value="N-ACETYLNEURAMINATE SYNTHASE"/>
    <property type="match status" value="1"/>
</dbReference>
<dbReference type="GO" id="GO:0016051">
    <property type="term" value="P:carbohydrate biosynthetic process"/>
    <property type="evidence" value="ECO:0007669"/>
    <property type="project" value="InterPro"/>
</dbReference>
<dbReference type="InterPro" id="IPR013785">
    <property type="entry name" value="Aldolase_TIM"/>
</dbReference>
<dbReference type="Pfam" id="PF03102">
    <property type="entry name" value="NeuB"/>
    <property type="match status" value="1"/>
</dbReference>
<dbReference type="Gene3D" id="3.90.550.10">
    <property type="entry name" value="Spore Coat Polysaccharide Biosynthesis Protein SpsA, Chain A"/>
    <property type="match status" value="1"/>
</dbReference>
<proteinExistence type="predicted"/>
<dbReference type="AlphaFoldDB" id="A0A1F8G9V6"/>
<dbReference type="InterPro" id="IPR003329">
    <property type="entry name" value="Cytidylyl_trans"/>
</dbReference>
<reference evidence="2 3" key="1">
    <citation type="journal article" date="2016" name="Nat. Commun.">
        <title>Thousands of microbial genomes shed light on interconnected biogeochemical processes in an aquifer system.</title>
        <authorList>
            <person name="Anantharaman K."/>
            <person name="Brown C.T."/>
            <person name="Hug L.A."/>
            <person name="Sharon I."/>
            <person name="Castelle C.J."/>
            <person name="Probst A.J."/>
            <person name="Thomas B.C."/>
            <person name="Singh A."/>
            <person name="Wilkins M.J."/>
            <person name="Karaoz U."/>
            <person name="Brodie E.L."/>
            <person name="Williams K.H."/>
            <person name="Hubbard S.S."/>
            <person name="Banfield J.F."/>
        </authorList>
    </citation>
    <scope>NUCLEOTIDE SEQUENCE [LARGE SCALE GENOMIC DNA]</scope>
</reference>
<dbReference type="SUPFAM" id="SSF51569">
    <property type="entry name" value="Aldolase"/>
    <property type="match status" value="1"/>
</dbReference>
<dbReference type="Pfam" id="PF02348">
    <property type="entry name" value="CTP_transf_3"/>
    <property type="match status" value="1"/>
</dbReference>
<name>A0A1F8G9V6_9BACT</name>
<feature type="domain" description="PseI/NeuA/B-like" evidence="1">
    <location>
        <begin position="59"/>
        <end position="284"/>
    </location>
</feature>
<accession>A0A1F8G9V6</accession>
<dbReference type="STRING" id="1802694.A2918_03265"/>
<dbReference type="GO" id="GO:0047444">
    <property type="term" value="F:N-acylneuraminate-9-phosphate synthase activity"/>
    <property type="evidence" value="ECO:0007669"/>
    <property type="project" value="TreeGrafter"/>
</dbReference>
<evidence type="ECO:0000313" key="3">
    <source>
        <dbReference type="Proteomes" id="UP000178227"/>
    </source>
</evidence>
<organism evidence="2 3">
    <name type="scientific">Candidatus Yanofskybacteria bacterium RIFCSPLOWO2_01_FULL_42_49</name>
    <dbReference type="NCBI Taxonomy" id="1802694"/>
    <lineage>
        <taxon>Bacteria</taxon>
        <taxon>Candidatus Yanofskyibacteriota</taxon>
    </lineage>
</organism>
<evidence type="ECO:0000313" key="2">
    <source>
        <dbReference type="EMBL" id="OGN22152.1"/>
    </source>
</evidence>
<dbReference type="InterPro" id="IPR029044">
    <property type="entry name" value="Nucleotide-diphossugar_trans"/>
</dbReference>
<dbReference type="InterPro" id="IPR051690">
    <property type="entry name" value="PseI-like"/>
</dbReference>
<dbReference type="InterPro" id="IPR013132">
    <property type="entry name" value="PseI/NeuA/B-like_N"/>
</dbReference>
<dbReference type="PANTHER" id="PTHR42966:SF1">
    <property type="entry name" value="SIALIC ACID SYNTHASE"/>
    <property type="match status" value="1"/>
</dbReference>